<dbReference type="AlphaFoldDB" id="K1Q7T9"/>
<reference evidence="1" key="1">
    <citation type="journal article" date="2012" name="Nature">
        <title>The oyster genome reveals stress adaptation and complexity of shell formation.</title>
        <authorList>
            <person name="Zhang G."/>
            <person name="Fang X."/>
            <person name="Guo X."/>
            <person name="Li L."/>
            <person name="Luo R."/>
            <person name="Xu F."/>
            <person name="Yang P."/>
            <person name="Zhang L."/>
            <person name="Wang X."/>
            <person name="Qi H."/>
            <person name="Xiong Z."/>
            <person name="Que H."/>
            <person name="Xie Y."/>
            <person name="Holland P.W."/>
            <person name="Paps J."/>
            <person name="Zhu Y."/>
            <person name="Wu F."/>
            <person name="Chen Y."/>
            <person name="Wang J."/>
            <person name="Peng C."/>
            <person name="Meng J."/>
            <person name="Yang L."/>
            <person name="Liu J."/>
            <person name="Wen B."/>
            <person name="Zhang N."/>
            <person name="Huang Z."/>
            <person name="Zhu Q."/>
            <person name="Feng Y."/>
            <person name="Mount A."/>
            <person name="Hedgecock D."/>
            <person name="Xu Z."/>
            <person name="Liu Y."/>
            <person name="Domazet-Loso T."/>
            <person name="Du Y."/>
            <person name="Sun X."/>
            <person name="Zhang S."/>
            <person name="Liu B."/>
            <person name="Cheng P."/>
            <person name="Jiang X."/>
            <person name="Li J."/>
            <person name="Fan D."/>
            <person name="Wang W."/>
            <person name="Fu W."/>
            <person name="Wang T."/>
            <person name="Wang B."/>
            <person name="Zhang J."/>
            <person name="Peng Z."/>
            <person name="Li Y."/>
            <person name="Li N."/>
            <person name="Wang J."/>
            <person name="Chen M."/>
            <person name="He Y."/>
            <person name="Tan F."/>
            <person name="Song X."/>
            <person name="Zheng Q."/>
            <person name="Huang R."/>
            <person name="Yang H."/>
            <person name="Du X."/>
            <person name="Chen L."/>
            <person name="Yang M."/>
            <person name="Gaffney P.M."/>
            <person name="Wang S."/>
            <person name="Luo L."/>
            <person name="She Z."/>
            <person name="Ming Y."/>
            <person name="Huang W."/>
            <person name="Zhang S."/>
            <person name="Huang B."/>
            <person name="Zhang Y."/>
            <person name="Qu T."/>
            <person name="Ni P."/>
            <person name="Miao G."/>
            <person name="Wang J."/>
            <person name="Wang Q."/>
            <person name="Steinberg C.E."/>
            <person name="Wang H."/>
            <person name="Li N."/>
            <person name="Qian L."/>
            <person name="Zhang G."/>
            <person name="Li Y."/>
            <person name="Yang H."/>
            <person name="Liu X."/>
            <person name="Wang J."/>
            <person name="Yin Y."/>
            <person name="Wang J."/>
        </authorList>
    </citation>
    <scope>NUCLEOTIDE SEQUENCE [LARGE SCALE GENOMIC DNA]</scope>
    <source>
        <strain evidence="1">05x7-T-G4-1.051#20</strain>
    </source>
</reference>
<organism evidence="1">
    <name type="scientific">Magallana gigas</name>
    <name type="common">Pacific oyster</name>
    <name type="synonym">Crassostrea gigas</name>
    <dbReference type="NCBI Taxonomy" id="29159"/>
    <lineage>
        <taxon>Eukaryota</taxon>
        <taxon>Metazoa</taxon>
        <taxon>Spiralia</taxon>
        <taxon>Lophotrochozoa</taxon>
        <taxon>Mollusca</taxon>
        <taxon>Bivalvia</taxon>
        <taxon>Autobranchia</taxon>
        <taxon>Pteriomorphia</taxon>
        <taxon>Ostreida</taxon>
        <taxon>Ostreoidea</taxon>
        <taxon>Ostreidae</taxon>
        <taxon>Magallana</taxon>
    </lineage>
</organism>
<dbReference type="InParanoid" id="K1Q7T9"/>
<sequence>MLALRQPWRHTLPNRTLQIYQHILPPPTGYHRSLKLVASGVGYLGDLNGFPEGVVSTRWEFGLYRSEESTSNKPSTSGLSRDKVRPADGGGKPPRGVFDLTSDDDSTDIEFPAWEPSSDLNVVKYRHDNIELVSKSSASKMKRKM</sequence>
<name>K1Q7T9_MAGGI</name>
<proteinExistence type="predicted"/>
<dbReference type="HOGENOM" id="CLU_1788704_0_0_1"/>
<dbReference type="EMBL" id="JH818920">
    <property type="protein sequence ID" value="EKC27389.1"/>
    <property type="molecule type" value="Genomic_DNA"/>
</dbReference>
<evidence type="ECO:0000313" key="1">
    <source>
        <dbReference type="EMBL" id="EKC27389.1"/>
    </source>
</evidence>
<accession>K1Q7T9</accession>
<protein>
    <submittedName>
        <fullName evidence="1">Uncharacterized protein</fullName>
    </submittedName>
</protein>
<gene>
    <name evidence="1" type="ORF">CGI_10001354</name>
</gene>